<dbReference type="AlphaFoldDB" id="A0A653BK84"/>
<organism evidence="1 2">
    <name type="scientific">Callosobruchus maculatus</name>
    <name type="common">Southern cowpea weevil</name>
    <name type="synonym">Pulse bruchid</name>
    <dbReference type="NCBI Taxonomy" id="64391"/>
    <lineage>
        <taxon>Eukaryota</taxon>
        <taxon>Metazoa</taxon>
        <taxon>Ecdysozoa</taxon>
        <taxon>Arthropoda</taxon>
        <taxon>Hexapoda</taxon>
        <taxon>Insecta</taxon>
        <taxon>Pterygota</taxon>
        <taxon>Neoptera</taxon>
        <taxon>Endopterygota</taxon>
        <taxon>Coleoptera</taxon>
        <taxon>Polyphaga</taxon>
        <taxon>Cucujiformia</taxon>
        <taxon>Chrysomeloidea</taxon>
        <taxon>Chrysomelidae</taxon>
        <taxon>Bruchinae</taxon>
        <taxon>Bruchini</taxon>
        <taxon>Callosobruchus</taxon>
    </lineage>
</organism>
<dbReference type="EMBL" id="CAACVG010002071">
    <property type="protein sequence ID" value="VEN36017.1"/>
    <property type="molecule type" value="Genomic_DNA"/>
</dbReference>
<gene>
    <name evidence="1" type="ORF">CALMAC_LOCUS1752</name>
</gene>
<accession>A0A653BK84</accession>
<proteinExistence type="predicted"/>
<protein>
    <submittedName>
        <fullName evidence="1">Uncharacterized protein</fullName>
    </submittedName>
</protein>
<dbReference type="Proteomes" id="UP000410492">
    <property type="component" value="Unassembled WGS sequence"/>
</dbReference>
<name>A0A653BK84_CALMS</name>
<sequence>MSPLLVATSHSDLRVVSAACCTGVNGVPLLEFGCGFDFHSGTQSIEILNNDHSSLFVFPYIFGTPVLSTPSVTLDY</sequence>
<reference evidence="1 2" key="1">
    <citation type="submission" date="2019-01" db="EMBL/GenBank/DDBJ databases">
        <authorList>
            <person name="Sayadi A."/>
        </authorList>
    </citation>
    <scope>NUCLEOTIDE SEQUENCE [LARGE SCALE GENOMIC DNA]</scope>
</reference>
<keyword evidence="2" id="KW-1185">Reference proteome</keyword>
<evidence type="ECO:0000313" key="1">
    <source>
        <dbReference type="EMBL" id="VEN36017.1"/>
    </source>
</evidence>
<evidence type="ECO:0000313" key="2">
    <source>
        <dbReference type="Proteomes" id="UP000410492"/>
    </source>
</evidence>